<dbReference type="EMBL" id="LAZR01004015">
    <property type="protein sequence ID" value="KKN12594.1"/>
    <property type="molecule type" value="Genomic_DNA"/>
</dbReference>
<evidence type="ECO:0000313" key="1">
    <source>
        <dbReference type="EMBL" id="KKN12594.1"/>
    </source>
</evidence>
<sequence>MSDAGTFTSTNRAIEAAPTVSTFLDVTLDTSKLRIMKDQGFWSGALLGQNSTMAFGTLPKGALPILAIIEPIASTGVPTVTSNAITGTIGFLAGDTESADLDALGTFTTLATVTSQKLTPTPDGTIYDGVTKLNESRQVSVLFSGAIEGTVDEGINLTIIYTVD</sequence>
<reference evidence="1" key="1">
    <citation type="journal article" date="2015" name="Nature">
        <title>Complex archaea that bridge the gap between prokaryotes and eukaryotes.</title>
        <authorList>
            <person name="Spang A."/>
            <person name="Saw J.H."/>
            <person name="Jorgensen S.L."/>
            <person name="Zaremba-Niedzwiedzka K."/>
            <person name="Martijn J."/>
            <person name="Lind A.E."/>
            <person name="van Eijk R."/>
            <person name="Schleper C."/>
            <person name="Guy L."/>
            <person name="Ettema T.J."/>
        </authorList>
    </citation>
    <scope>NUCLEOTIDE SEQUENCE</scope>
</reference>
<organism evidence="1">
    <name type="scientific">marine sediment metagenome</name>
    <dbReference type="NCBI Taxonomy" id="412755"/>
    <lineage>
        <taxon>unclassified sequences</taxon>
        <taxon>metagenomes</taxon>
        <taxon>ecological metagenomes</taxon>
    </lineage>
</organism>
<dbReference type="AlphaFoldDB" id="A0A0F9N3K6"/>
<comment type="caution">
    <text evidence="1">The sequence shown here is derived from an EMBL/GenBank/DDBJ whole genome shotgun (WGS) entry which is preliminary data.</text>
</comment>
<name>A0A0F9N3K6_9ZZZZ</name>
<gene>
    <name evidence="1" type="ORF">LCGC14_1014850</name>
</gene>
<proteinExistence type="predicted"/>
<protein>
    <submittedName>
        <fullName evidence="1">Uncharacterized protein</fullName>
    </submittedName>
</protein>
<accession>A0A0F9N3K6</accession>